<protein>
    <submittedName>
        <fullName evidence="1">Uncharacterized protein</fullName>
    </submittedName>
</protein>
<organism evidence="1 2">
    <name type="scientific">Meloidogyne enterolobii</name>
    <name type="common">Root-knot nematode worm</name>
    <name type="synonym">Meloidogyne mayaguensis</name>
    <dbReference type="NCBI Taxonomy" id="390850"/>
    <lineage>
        <taxon>Eukaryota</taxon>
        <taxon>Metazoa</taxon>
        <taxon>Ecdysozoa</taxon>
        <taxon>Nematoda</taxon>
        <taxon>Chromadorea</taxon>
        <taxon>Rhabditida</taxon>
        <taxon>Tylenchina</taxon>
        <taxon>Tylenchomorpha</taxon>
        <taxon>Tylenchoidea</taxon>
        <taxon>Meloidogynidae</taxon>
        <taxon>Meloidogyninae</taxon>
        <taxon>Meloidogyne</taxon>
    </lineage>
</organism>
<accession>A0ACB1A3I5</accession>
<keyword evidence="2" id="KW-1185">Reference proteome</keyword>
<gene>
    <name evidence="1" type="ORF">MENTE1834_LOCUS32149</name>
</gene>
<sequence>MTDKLLPTVEKWLGMRTVGRLRHELGLKIEQKEDSGYHRNLKNVKEKILKFKKKFFQQLVERPYIKSELVIPKKLQKQLPYNLKPKIEKLTDRRNENKNKSELIQKHTALILEPKESRLHAMMKMLKTVNEDKREKEKEMNEARLEKRKKELSKINEKRTKKMKETRKAYCRNLSKREGKQIKDAIETIGA</sequence>
<dbReference type="Proteomes" id="UP001497535">
    <property type="component" value="Unassembled WGS sequence"/>
</dbReference>
<evidence type="ECO:0000313" key="2">
    <source>
        <dbReference type="Proteomes" id="UP001497535"/>
    </source>
</evidence>
<dbReference type="EMBL" id="CAVMJV010000054">
    <property type="protein sequence ID" value="CAK5084745.1"/>
    <property type="molecule type" value="Genomic_DNA"/>
</dbReference>
<evidence type="ECO:0000313" key="1">
    <source>
        <dbReference type="EMBL" id="CAK5084745.1"/>
    </source>
</evidence>
<name>A0ACB1A3I5_MELEN</name>
<proteinExistence type="predicted"/>
<reference evidence="1" key="1">
    <citation type="submission" date="2023-11" db="EMBL/GenBank/DDBJ databases">
        <authorList>
            <person name="Poullet M."/>
        </authorList>
    </citation>
    <scope>NUCLEOTIDE SEQUENCE</scope>
    <source>
        <strain evidence="1">E1834</strain>
    </source>
</reference>
<comment type="caution">
    <text evidence="1">The sequence shown here is derived from an EMBL/GenBank/DDBJ whole genome shotgun (WGS) entry which is preliminary data.</text>
</comment>